<sequence length="864" mass="92177">MDTIAGIVTHVRKKPEEGGSGLYVVRYETAGGMVEAKASSRALALEVGDWFLAKGEWRPNVFRGRTEHIFNAVSVKPDLPATREGAAVFLSRIFEAGRHGATPASIRAFVDRHGAAACRKAEQNPEILAEISSDPARFRGAILADWARRLSNRRAVVAMSKAGVDDHAIGRILEAYKDDTWKVLRENPYVVSRVPDVGFPNADKLGVDMGIPAGDDRRIESAVLAVLDRARGEGSTGLPAAKAAEEAAALLGRDGGMRAQVENWLLAAAGRRDGPVRVDRSPKGFVVHLPELLVAEAYVARRIMDMLRAPPVHTPARVDAAMERVFAANPKFARFDAVQREAVRSAALSQVFILTGGPGTGKTTVTEALIAVLEELGHRQIDLVAPTGKAAKRASAATKRKALTLHRRLLAREDKKTGGSMFGVNRENPLPAGTVLLVDETSMIDAQTMAAVVDALPPDGRLVLIGDPHQLPSVGAGNVLADLLSARTGSRPLVPSVGLVNIYRQEETSSIARESRTVKDGKVPFMDNKVRGGLAFYEHDASDIAEEIVRLVTGPMRAQLGLDPARDVAVMSPQAPGPAGTWELNARLSAALNPGGRAIEGVFHGPRDDPKMPLPRVGDRVMATKNDEENDVFNGDVGTVAGVEDRNADGRQKRVIKVAFDPDAPGARPRLVEYPVTRWRELILAYACTIHKMQGSQATAAVIVASSAHAGMLDRTILYTGWTRPEELLFVVGERSALEDAVSRRASDLRWTRLAEFVERAAHECGFAPAQREPAPARPAPAAPAPVQSRSAVPPRVVPGGVRPAGGGLPPRVMVPPQPGGPAPVGQAEVEAPGQARAARPAVPRIVLPRPKAPVPSLGPRPGG</sequence>
<dbReference type="PANTHER" id="PTHR43788">
    <property type="entry name" value="DNA2/NAM7 HELICASE FAMILY MEMBER"/>
    <property type="match status" value="1"/>
</dbReference>
<feature type="compositionally biased region" description="Low complexity" evidence="3">
    <location>
        <begin position="785"/>
        <end position="802"/>
    </location>
</feature>
<feature type="region of interest" description="Disordered" evidence="3">
    <location>
        <begin position="771"/>
        <end position="864"/>
    </location>
</feature>
<dbReference type="PANTHER" id="PTHR43788:SF6">
    <property type="entry name" value="DNA HELICASE B"/>
    <property type="match status" value="1"/>
</dbReference>
<geneLocation type="plasmid" evidence="6 7">
    <name>megaplasmid</name>
</geneLocation>
<dbReference type="GO" id="GO:0008854">
    <property type="term" value="F:exodeoxyribonuclease V activity"/>
    <property type="evidence" value="ECO:0007669"/>
    <property type="project" value="UniProtKB-EC"/>
</dbReference>
<reference evidence="6 7" key="1">
    <citation type="journal article" date="2009" name="PLoS ONE">
        <title>Methylobacterium genome sequences: a reference blueprint to investigate microbial metabolism of C1 compounds from natural and industrial sources.</title>
        <authorList>
            <person name="Vuilleumier S."/>
            <person name="Chistoserdova L."/>
            <person name="Lee M.-C."/>
            <person name="Bringel F."/>
            <person name="Lajus A."/>
            <person name="Zhou Y."/>
            <person name="Gourion B."/>
            <person name="Barbe V."/>
            <person name="Chang J."/>
            <person name="Cruveiller S."/>
            <person name="Dossat C."/>
            <person name="Gillett W."/>
            <person name="Gruffaz C."/>
            <person name="Haugen E."/>
            <person name="Hourcade E."/>
            <person name="Levy R."/>
            <person name="Mangenot S."/>
            <person name="Muller E."/>
            <person name="Nadalig T."/>
            <person name="Pagni M."/>
            <person name="Penny C."/>
            <person name="Peyraud R."/>
            <person name="Robinson D.G."/>
            <person name="Roche D."/>
            <person name="Rouy Z."/>
            <person name="Saenampechek C."/>
            <person name="Salvignol G."/>
            <person name="Vallenet D."/>
            <person name="Wu Z."/>
            <person name="Marx C.J."/>
            <person name="Vorholt J.A."/>
            <person name="Olson M.V."/>
            <person name="Kaul R."/>
            <person name="Weissenbach J."/>
            <person name="Medigue C."/>
            <person name="Lidstrom M.E."/>
        </authorList>
    </citation>
    <scope>NUCLEOTIDE SEQUENCE [LARGE SCALE GENOMIC DNA]</scope>
    <source>
        <strain evidence="7">ATCC 14718 / DSM 1338 / JCM 2805 / NCIMB 9133 / AM1</strain>
    </source>
</reference>
<proteinExistence type="predicted"/>
<keyword evidence="2" id="KW-0067">ATP-binding</keyword>
<feature type="domain" description="UvrD-like helicase C-terminal" evidence="4">
    <location>
        <begin position="684"/>
        <end position="732"/>
    </location>
</feature>
<dbReference type="CDD" id="cd18809">
    <property type="entry name" value="SF1_C_RecD"/>
    <property type="match status" value="1"/>
</dbReference>
<evidence type="ECO:0000259" key="4">
    <source>
        <dbReference type="Pfam" id="PF13538"/>
    </source>
</evidence>
<dbReference type="InterPro" id="IPR027785">
    <property type="entry name" value="UvrD-like_helicase_C"/>
</dbReference>
<dbReference type="Gene3D" id="1.10.10.2220">
    <property type="match status" value="1"/>
</dbReference>
<dbReference type="GO" id="GO:0006310">
    <property type="term" value="P:DNA recombination"/>
    <property type="evidence" value="ECO:0007669"/>
    <property type="project" value="TreeGrafter"/>
</dbReference>
<dbReference type="CDD" id="cd17933">
    <property type="entry name" value="DEXSc_RecD-like"/>
    <property type="match status" value="1"/>
</dbReference>
<dbReference type="GO" id="GO:0005524">
    <property type="term" value="F:ATP binding"/>
    <property type="evidence" value="ECO:0007669"/>
    <property type="project" value="UniProtKB-KW"/>
</dbReference>
<evidence type="ECO:0000256" key="2">
    <source>
        <dbReference type="ARBA" id="ARBA00022840"/>
    </source>
</evidence>
<dbReference type="Pfam" id="PF14490">
    <property type="entry name" value="HHH_RecD2"/>
    <property type="match status" value="1"/>
</dbReference>
<keyword evidence="1" id="KW-0547">Nucleotide-binding</keyword>
<evidence type="ECO:0000313" key="7">
    <source>
        <dbReference type="Proteomes" id="UP000009081"/>
    </source>
</evidence>
<evidence type="ECO:0000313" key="6">
    <source>
        <dbReference type="EMBL" id="ACS43358.1"/>
    </source>
</evidence>
<keyword evidence="6" id="KW-0614">Plasmid</keyword>
<feature type="compositionally biased region" description="Pro residues" evidence="3">
    <location>
        <begin position="851"/>
        <end position="864"/>
    </location>
</feature>
<dbReference type="Gene3D" id="3.40.50.300">
    <property type="entry name" value="P-loop containing nucleotide triphosphate hydrolases"/>
    <property type="match status" value="2"/>
</dbReference>
<feature type="compositionally biased region" description="Low complexity" evidence="3">
    <location>
        <begin position="836"/>
        <end position="850"/>
    </location>
</feature>
<evidence type="ECO:0000256" key="1">
    <source>
        <dbReference type="ARBA" id="ARBA00022741"/>
    </source>
</evidence>
<dbReference type="Gene3D" id="2.30.30.940">
    <property type="match status" value="1"/>
</dbReference>
<dbReference type="SUPFAM" id="SSF52540">
    <property type="entry name" value="P-loop containing nucleoside triphosphate hydrolases"/>
    <property type="match status" value="1"/>
</dbReference>
<dbReference type="HOGENOM" id="CLU_007524_0_3_5"/>
<dbReference type="GO" id="GO:0009338">
    <property type="term" value="C:exodeoxyribonuclease V complex"/>
    <property type="evidence" value="ECO:0007669"/>
    <property type="project" value="TreeGrafter"/>
</dbReference>
<dbReference type="OrthoDB" id="1826980at2"/>
<evidence type="ECO:0000256" key="3">
    <source>
        <dbReference type="SAM" id="MobiDB-lite"/>
    </source>
</evidence>
<keyword evidence="6" id="KW-0347">Helicase</keyword>
<evidence type="ECO:0000259" key="5">
    <source>
        <dbReference type="Pfam" id="PF14490"/>
    </source>
</evidence>
<dbReference type="Proteomes" id="UP000009081">
    <property type="component" value="Plasmid megaplasmid"/>
</dbReference>
<dbReference type="EMBL" id="CP001511">
    <property type="protein sequence ID" value="ACS43358.1"/>
    <property type="molecule type" value="Genomic_DNA"/>
</dbReference>
<dbReference type="InterPro" id="IPR029493">
    <property type="entry name" value="RecD2-like_HHH"/>
</dbReference>
<dbReference type="GO" id="GO:0017116">
    <property type="term" value="F:single-stranded DNA helicase activity"/>
    <property type="evidence" value="ECO:0007669"/>
    <property type="project" value="TreeGrafter"/>
</dbReference>
<keyword evidence="7" id="KW-1185">Reference proteome</keyword>
<dbReference type="RefSeq" id="WP_012753823.1">
    <property type="nucleotide sequence ID" value="NC_012811.1"/>
</dbReference>
<accession>C5B4H6</accession>
<protein>
    <submittedName>
        <fullName evidence="6">Helicase, RecD/TraA family</fullName>
        <ecNumber evidence="6">3.1.11.5</ecNumber>
    </submittedName>
</protein>
<name>C5B4H6_METEA</name>
<dbReference type="Pfam" id="PF13604">
    <property type="entry name" value="AAA_30"/>
    <property type="match status" value="1"/>
</dbReference>
<organism evidence="6 7">
    <name type="scientific">Methylorubrum extorquens (strain ATCC 14718 / DSM 1338 / JCM 2805 / NCIMB 9133 / AM1)</name>
    <name type="common">Methylobacterium extorquens</name>
    <dbReference type="NCBI Taxonomy" id="272630"/>
    <lineage>
        <taxon>Bacteria</taxon>
        <taxon>Pseudomonadati</taxon>
        <taxon>Pseudomonadota</taxon>
        <taxon>Alphaproteobacteria</taxon>
        <taxon>Hyphomicrobiales</taxon>
        <taxon>Methylobacteriaceae</taxon>
        <taxon>Methylorubrum</taxon>
    </lineage>
</organism>
<feature type="compositionally biased region" description="Pro residues" evidence="3">
    <location>
        <begin position="813"/>
        <end position="822"/>
    </location>
</feature>
<dbReference type="InterPro" id="IPR027417">
    <property type="entry name" value="P-loop_NTPase"/>
</dbReference>
<dbReference type="KEGG" id="mea:Mex_2p0511"/>
<dbReference type="Pfam" id="PF13538">
    <property type="entry name" value="UvrD_C_2"/>
    <property type="match status" value="1"/>
</dbReference>
<dbReference type="EC" id="3.1.11.5" evidence="6"/>
<dbReference type="InterPro" id="IPR050534">
    <property type="entry name" value="Coronavir_polyprotein_1ab"/>
</dbReference>
<feature type="domain" description="ATP-dependent RecD2 DNA helicase-like helix-hairpin-helix" evidence="5">
    <location>
        <begin position="153"/>
        <end position="236"/>
    </location>
</feature>
<gene>
    <name evidence="6" type="ordered locus">MexAM1_META2p0511</name>
</gene>
<keyword evidence="6" id="KW-0378">Hydrolase</keyword>
<dbReference type="AlphaFoldDB" id="C5B4H6"/>